<dbReference type="SUPFAM" id="SSF48403">
    <property type="entry name" value="Ankyrin repeat"/>
    <property type="match status" value="1"/>
</dbReference>
<sequence length="290" mass="31803">MDPILLKAAVEGNTNSLGERRFRDDSFNWKQVTPLKNTAFHIAMRHGHIGFARELYNRCPSLVTMRNSNGDTPLHVAIKAGRFHTTNSTMVEDDDGHQQTFSHPDLGSGRSEDRISFVEHLLRTVGPRAWSANDKGESLLYLLATHRGSEQIISDALSSSTSFSPSCEGPNDLTALHAAVIAGHSGNIRAIMKGRPELIHKQDGTKKNPLHHAALLGDLDTVQLLLKIDSSIAYQVDDEGHSPLHKATINGNLEIIQMILEFCPDCVDLANSKWPKCSSCCCDRVSTGSC</sequence>
<dbReference type="InterPro" id="IPR002110">
    <property type="entry name" value="Ankyrin_rpt"/>
</dbReference>
<keyword evidence="6" id="KW-1185">Reference proteome</keyword>
<dbReference type="InterPro" id="IPR036770">
    <property type="entry name" value="Ankyrin_rpt-contain_sf"/>
</dbReference>
<dbReference type="Pfam" id="PF12796">
    <property type="entry name" value="Ank_2"/>
    <property type="match status" value="2"/>
</dbReference>
<feature type="repeat" description="ANK" evidence="3">
    <location>
        <begin position="239"/>
        <end position="261"/>
    </location>
</feature>
<evidence type="ECO:0000256" key="2">
    <source>
        <dbReference type="ARBA" id="ARBA00023043"/>
    </source>
</evidence>
<dbReference type="Gene3D" id="1.25.40.20">
    <property type="entry name" value="Ankyrin repeat-containing domain"/>
    <property type="match status" value="2"/>
</dbReference>
<protein>
    <submittedName>
        <fullName evidence="5">Uncharacterized protein</fullName>
    </submittedName>
</protein>
<dbReference type="PROSITE" id="PS50088">
    <property type="entry name" value="ANK_REPEAT"/>
    <property type="match status" value="2"/>
</dbReference>
<dbReference type="AlphaFoldDB" id="A0A822Z8E7"/>
<comment type="caution">
    <text evidence="5">The sequence shown here is derived from an EMBL/GenBank/DDBJ whole genome shotgun (WGS) entry which is preliminary data.</text>
</comment>
<dbReference type="EMBL" id="DUZY01000005">
    <property type="protein sequence ID" value="DAD39326.1"/>
    <property type="molecule type" value="Genomic_DNA"/>
</dbReference>
<proteinExistence type="predicted"/>
<feature type="repeat" description="ANK" evidence="3">
    <location>
        <begin position="205"/>
        <end position="237"/>
    </location>
</feature>
<keyword evidence="2 3" id="KW-0040">ANK repeat</keyword>
<dbReference type="PANTHER" id="PTHR24186:SF50">
    <property type="entry name" value="ANKYRIN REPEAT-CONTAINING PROTEIN ITN1-LIKE ISOFORM X1"/>
    <property type="match status" value="1"/>
</dbReference>
<organism evidence="5 6">
    <name type="scientific">Nelumbo nucifera</name>
    <name type="common">Sacred lotus</name>
    <dbReference type="NCBI Taxonomy" id="4432"/>
    <lineage>
        <taxon>Eukaryota</taxon>
        <taxon>Viridiplantae</taxon>
        <taxon>Streptophyta</taxon>
        <taxon>Embryophyta</taxon>
        <taxon>Tracheophyta</taxon>
        <taxon>Spermatophyta</taxon>
        <taxon>Magnoliopsida</taxon>
        <taxon>Proteales</taxon>
        <taxon>Nelumbonaceae</taxon>
        <taxon>Nelumbo</taxon>
    </lineage>
</organism>
<accession>A0A822Z8E7</accession>
<reference evidence="5 6" key="1">
    <citation type="journal article" date="2020" name="Mol. Biol. Evol.">
        <title>Distinct Expression and Methylation Patterns for Genes with Different Fates following a Single Whole-Genome Duplication in Flowering Plants.</title>
        <authorList>
            <person name="Shi T."/>
            <person name="Rahmani R.S."/>
            <person name="Gugger P.F."/>
            <person name="Wang M."/>
            <person name="Li H."/>
            <person name="Zhang Y."/>
            <person name="Li Z."/>
            <person name="Wang Q."/>
            <person name="Van de Peer Y."/>
            <person name="Marchal K."/>
            <person name="Chen J."/>
        </authorList>
    </citation>
    <scope>NUCLEOTIDE SEQUENCE [LARGE SCALE GENOMIC DNA]</scope>
    <source>
        <tissue evidence="5">Leaf</tissue>
    </source>
</reference>
<evidence type="ECO:0000313" key="6">
    <source>
        <dbReference type="Proteomes" id="UP000607653"/>
    </source>
</evidence>
<dbReference type="SMART" id="SM00248">
    <property type="entry name" value="ANK"/>
    <property type="match status" value="5"/>
</dbReference>
<dbReference type="PANTHER" id="PTHR24186">
    <property type="entry name" value="PROTEIN PHOSPHATASE 1 REGULATORY SUBUNIT"/>
    <property type="match status" value="1"/>
</dbReference>
<feature type="region of interest" description="Disordered" evidence="4">
    <location>
        <begin position="91"/>
        <end position="110"/>
    </location>
</feature>
<evidence type="ECO:0000256" key="3">
    <source>
        <dbReference type="PROSITE-ProRule" id="PRU00023"/>
    </source>
</evidence>
<dbReference type="PROSITE" id="PS50297">
    <property type="entry name" value="ANK_REP_REGION"/>
    <property type="match status" value="1"/>
</dbReference>
<name>A0A822Z8E7_NELNU</name>
<gene>
    <name evidence="5" type="ORF">HUJ06_013649</name>
</gene>
<evidence type="ECO:0000256" key="4">
    <source>
        <dbReference type="SAM" id="MobiDB-lite"/>
    </source>
</evidence>
<dbReference type="Proteomes" id="UP000607653">
    <property type="component" value="Unassembled WGS sequence"/>
</dbReference>
<evidence type="ECO:0000256" key="1">
    <source>
        <dbReference type="ARBA" id="ARBA00022737"/>
    </source>
</evidence>
<evidence type="ECO:0000313" key="5">
    <source>
        <dbReference type="EMBL" id="DAD39326.1"/>
    </source>
</evidence>
<keyword evidence="1" id="KW-0677">Repeat</keyword>